<keyword evidence="15" id="KW-1185">Reference proteome</keyword>
<dbReference type="InterPro" id="IPR023214">
    <property type="entry name" value="HAD_sf"/>
</dbReference>
<name>A0A0N4VED5_ENTVE</name>
<dbReference type="GO" id="GO:0005829">
    <property type="term" value="C:cytosol"/>
    <property type="evidence" value="ECO:0007669"/>
    <property type="project" value="TreeGrafter"/>
</dbReference>
<comment type="catalytic activity">
    <reaction evidence="13">
        <text>diphosphate + H2O = 2 phosphate + H(+)</text>
        <dbReference type="Rhea" id="RHEA:24576"/>
        <dbReference type="ChEBI" id="CHEBI:15377"/>
        <dbReference type="ChEBI" id="CHEBI:15378"/>
        <dbReference type="ChEBI" id="CHEBI:33019"/>
        <dbReference type="ChEBI" id="CHEBI:43474"/>
        <dbReference type="EC" id="3.6.1.1"/>
    </reaction>
</comment>
<reference evidence="14 15" key="2">
    <citation type="submission" date="2018-10" db="EMBL/GenBank/DDBJ databases">
        <authorList>
            <consortium name="Pathogen Informatics"/>
        </authorList>
    </citation>
    <scope>NUCLEOTIDE SEQUENCE [LARGE SCALE GENOMIC DNA]</scope>
</reference>
<dbReference type="AlphaFoldDB" id="A0A0N4VED5"/>
<evidence type="ECO:0000256" key="8">
    <source>
        <dbReference type="ARBA" id="ARBA00022801"/>
    </source>
</evidence>
<dbReference type="PANTHER" id="PTHR19288">
    <property type="entry name" value="4-NITROPHENYLPHOSPHATASE-RELATED"/>
    <property type="match status" value="1"/>
</dbReference>
<dbReference type="NCBIfam" id="TIGR01458">
    <property type="entry name" value="HAD-SF-IIA-hyp3"/>
    <property type="match status" value="1"/>
</dbReference>
<protein>
    <recommendedName>
        <fullName evidence="12">Phospholysine phosphohistidine inorganic pyrophosphate phosphatase</fullName>
        <ecNumber evidence="5">3.6.1.1</ecNumber>
    </recommendedName>
</protein>
<evidence type="ECO:0000313" key="15">
    <source>
        <dbReference type="Proteomes" id="UP000274131"/>
    </source>
</evidence>
<evidence type="ECO:0000256" key="10">
    <source>
        <dbReference type="ARBA" id="ARBA00023242"/>
    </source>
</evidence>
<keyword evidence="7" id="KW-0479">Metal-binding</keyword>
<evidence type="ECO:0000256" key="1">
    <source>
        <dbReference type="ARBA" id="ARBA00001946"/>
    </source>
</evidence>
<dbReference type="FunFam" id="3.40.50.1000:FF:000051">
    <property type="entry name" value="Phospholysine phosphohistidine inorganic pyrophosphate phosphatase"/>
    <property type="match status" value="1"/>
</dbReference>
<dbReference type="Pfam" id="PF13344">
    <property type="entry name" value="Hydrolase_6"/>
    <property type="match status" value="1"/>
</dbReference>
<evidence type="ECO:0000256" key="4">
    <source>
        <dbReference type="ARBA" id="ARBA00007958"/>
    </source>
</evidence>
<organism evidence="16">
    <name type="scientific">Enterobius vermicularis</name>
    <name type="common">Human pinworm</name>
    <dbReference type="NCBI Taxonomy" id="51028"/>
    <lineage>
        <taxon>Eukaryota</taxon>
        <taxon>Metazoa</taxon>
        <taxon>Ecdysozoa</taxon>
        <taxon>Nematoda</taxon>
        <taxon>Chromadorea</taxon>
        <taxon>Rhabditida</taxon>
        <taxon>Spirurina</taxon>
        <taxon>Oxyuridomorpha</taxon>
        <taxon>Oxyuroidea</taxon>
        <taxon>Oxyuridae</taxon>
        <taxon>Enterobius</taxon>
    </lineage>
</organism>
<reference evidence="16" key="1">
    <citation type="submission" date="2017-02" db="UniProtKB">
        <authorList>
            <consortium name="WormBaseParasite"/>
        </authorList>
    </citation>
    <scope>IDENTIFICATION</scope>
</reference>
<dbReference type="OrthoDB" id="426235at2759"/>
<evidence type="ECO:0000313" key="16">
    <source>
        <dbReference type="WBParaSite" id="EVEC_0000904101-mRNA-1"/>
    </source>
</evidence>
<keyword evidence="9" id="KW-0460">Magnesium</keyword>
<evidence type="ECO:0000313" key="14">
    <source>
        <dbReference type="EMBL" id="VDD93731.1"/>
    </source>
</evidence>
<dbReference type="GO" id="GO:0005634">
    <property type="term" value="C:nucleus"/>
    <property type="evidence" value="ECO:0007669"/>
    <property type="project" value="UniProtKB-SubCell"/>
</dbReference>
<dbReference type="GO" id="GO:0016791">
    <property type="term" value="F:phosphatase activity"/>
    <property type="evidence" value="ECO:0007669"/>
    <property type="project" value="InterPro"/>
</dbReference>
<comment type="subcellular location">
    <subcellularLocation>
        <location evidence="3">Cytoplasm</location>
    </subcellularLocation>
    <subcellularLocation>
        <location evidence="2">Nucleus</location>
    </subcellularLocation>
</comment>
<keyword evidence="10" id="KW-0539">Nucleus</keyword>
<evidence type="ECO:0000256" key="11">
    <source>
        <dbReference type="ARBA" id="ARBA00037258"/>
    </source>
</evidence>
<dbReference type="InterPro" id="IPR006355">
    <property type="entry name" value="LHPP/HDHD2"/>
</dbReference>
<gene>
    <name evidence="14" type="ORF">EVEC_LOCUS8482</name>
</gene>
<evidence type="ECO:0000256" key="9">
    <source>
        <dbReference type="ARBA" id="ARBA00022842"/>
    </source>
</evidence>
<evidence type="ECO:0000256" key="5">
    <source>
        <dbReference type="ARBA" id="ARBA00012146"/>
    </source>
</evidence>
<dbReference type="EMBL" id="UXUI01009446">
    <property type="protein sequence ID" value="VDD93731.1"/>
    <property type="molecule type" value="Genomic_DNA"/>
</dbReference>
<comment type="function">
    <text evidence="11">Phosphatase that hydrolyzes imidodiphosphate, 3-phosphohistidine and 6-phospholysine. Has broad substrate specificity and can also hydrolyze inorganic diphosphate, but with lower efficiency.</text>
</comment>
<comment type="similarity">
    <text evidence="4">Belongs to the HAD-like hydrolase superfamily.</text>
</comment>
<evidence type="ECO:0000256" key="6">
    <source>
        <dbReference type="ARBA" id="ARBA00022490"/>
    </source>
</evidence>
<evidence type="ECO:0000256" key="12">
    <source>
        <dbReference type="ARBA" id="ARBA00039357"/>
    </source>
</evidence>
<dbReference type="WBParaSite" id="EVEC_0000904101-mRNA-1">
    <property type="protein sequence ID" value="EVEC_0000904101-mRNA-1"/>
    <property type="gene ID" value="EVEC_0000904101"/>
</dbReference>
<evidence type="ECO:0000256" key="2">
    <source>
        <dbReference type="ARBA" id="ARBA00004123"/>
    </source>
</evidence>
<evidence type="ECO:0000256" key="7">
    <source>
        <dbReference type="ARBA" id="ARBA00022723"/>
    </source>
</evidence>
<comment type="cofactor">
    <cofactor evidence="1">
        <name>Mg(2+)</name>
        <dbReference type="ChEBI" id="CHEBI:18420"/>
    </cofactor>
</comment>
<dbReference type="InterPro" id="IPR006357">
    <property type="entry name" value="HAD-SF_hydro_IIA"/>
</dbReference>
<keyword evidence="6" id="KW-0963">Cytoplasm</keyword>
<dbReference type="GO" id="GO:0004427">
    <property type="term" value="F:inorganic diphosphate phosphatase activity"/>
    <property type="evidence" value="ECO:0007669"/>
    <property type="project" value="UniProtKB-EC"/>
</dbReference>
<keyword evidence="8" id="KW-0378">Hydrolase</keyword>
<dbReference type="SUPFAM" id="SSF56784">
    <property type="entry name" value="HAD-like"/>
    <property type="match status" value="1"/>
</dbReference>
<evidence type="ECO:0000256" key="3">
    <source>
        <dbReference type="ARBA" id="ARBA00004496"/>
    </source>
</evidence>
<dbReference type="Gene3D" id="3.40.50.1000">
    <property type="entry name" value="HAD superfamily/HAD-like"/>
    <property type="match status" value="2"/>
</dbReference>
<dbReference type="STRING" id="51028.A0A0N4VED5"/>
<evidence type="ECO:0000256" key="13">
    <source>
        <dbReference type="ARBA" id="ARBA00047820"/>
    </source>
</evidence>
<accession>A0A0N4VED5</accession>
<dbReference type="Pfam" id="PF13242">
    <property type="entry name" value="Hydrolase_like"/>
    <property type="match status" value="1"/>
</dbReference>
<dbReference type="Proteomes" id="UP000274131">
    <property type="component" value="Unassembled WGS sequence"/>
</dbReference>
<sequence>MNGLKGVPIRGFLLDINGVLYNTTKDGRGQAIRGSAEAVKRLYAESKVKFLSNESCVTPARLALRLSKLGIPVDPRNVFTPLSAAVSFLKEHKLRPHLLVHENVEEEFAEFQSSDPNCVLLGDAEDRFTFENLNSAFRVLLKHPMIIVLGFGKFYRRADGHVMDAGCYAKALQYASDARIKIIGKPCKSFFEQGLRELNMKKEEVVMVGDDILSDVGAAQAIGIRGVLVRTGKWREERKKGGWKL</sequence>
<dbReference type="EC" id="3.6.1.1" evidence="5"/>
<dbReference type="GO" id="GO:0046872">
    <property type="term" value="F:metal ion binding"/>
    <property type="evidence" value="ECO:0007669"/>
    <property type="project" value="UniProtKB-KW"/>
</dbReference>
<dbReference type="PANTHER" id="PTHR19288:SF44">
    <property type="entry name" value="PHOSPHOLYSINE PHOSPHOHISTIDINE INORGANIC PYROPHOSPHATE PHOSPHATASE"/>
    <property type="match status" value="1"/>
</dbReference>
<proteinExistence type="inferred from homology"/>
<dbReference type="InterPro" id="IPR036412">
    <property type="entry name" value="HAD-like_sf"/>
</dbReference>